<dbReference type="PANTHER" id="PTHR43415:SF4">
    <property type="entry name" value="N-ACETYLTRANSFERASE DOMAIN-CONTAINING PROTEIN"/>
    <property type="match status" value="1"/>
</dbReference>
<dbReference type="eggNOG" id="COG1670">
    <property type="taxonomic scope" value="Bacteria"/>
</dbReference>
<dbReference type="Pfam" id="PF13302">
    <property type="entry name" value="Acetyltransf_3"/>
    <property type="match status" value="1"/>
</dbReference>
<dbReference type="OrthoDB" id="9795206at2"/>
<dbReference type="Gene3D" id="3.40.630.30">
    <property type="match status" value="1"/>
</dbReference>
<evidence type="ECO:0000313" key="3">
    <source>
        <dbReference type="Proteomes" id="UP000030437"/>
    </source>
</evidence>
<reference evidence="2 3" key="1">
    <citation type="submission" date="2014-02" db="EMBL/GenBank/DDBJ databases">
        <title>Draft genome sequence of Lysinibacillus odysseyi NBRC 100172.</title>
        <authorList>
            <person name="Zhang F."/>
            <person name="Wang G."/>
            <person name="Zhang L."/>
        </authorList>
    </citation>
    <scope>NUCLEOTIDE SEQUENCE [LARGE SCALE GENOMIC DNA]</scope>
    <source>
        <strain evidence="2 3">NBRC 100172</strain>
    </source>
</reference>
<proteinExistence type="predicted"/>
<dbReference type="PROSITE" id="PS51186">
    <property type="entry name" value="GNAT"/>
    <property type="match status" value="1"/>
</dbReference>
<dbReference type="SUPFAM" id="SSF55729">
    <property type="entry name" value="Acyl-CoA N-acyltransferases (Nat)"/>
    <property type="match status" value="1"/>
</dbReference>
<keyword evidence="3" id="KW-1185">Reference proteome</keyword>
<dbReference type="AlphaFoldDB" id="A0A0A3IH97"/>
<name>A0A0A3IH97_9BACI</name>
<dbReference type="InterPro" id="IPR000182">
    <property type="entry name" value="GNAT_dom"/>
</dbReference>
<evidence type="ECO:0000259" key="1">
    <source>
        <dbReference type="PROSITE" id="PS51186"/>
    </source>
</evidence>
<gene>
    <name evidence="2" type="ORF">CD32_23280</name>
</gene>
<keyword evidence="2" id="KW-0808">Transferase</keyword>
<dbReference type="STRING" id="1220589.CD32_23280"/>
<dbReference type="RefSeq" id="WP_036159474.1">
    <property type="nucleotide sequence ID" value="NZ_AVCX01000001.1"/>
</dbReference>
<evidence type="ECO:0000313" key="2">
    <source>
        <dbReference type="EMBL" id="KGR82203.1"/>
    </source>
</evidence>
<dbReference type="InterPro" id="IPR016181">
    <property type="entry name" value="Acyl_CoA_acyltransferase"/>
</dbReference>
<feature type="domain" description="N-acetyltransferase" evidence="1">
    <location>
        <begin position="7"/>
        <end position="172"/>
    </location>
</feature>
<dbReference type="PANTHER" id="PTHR43415">
    <property type="entry name" value="SPERMIDINE N(1)-ACETYLTRANSFERASE"/>
    <property type="match status" value="1"/>
</dbReference>
<dbReference type="EMBL" id="JPVP01000060">
    <property type="protein sequence ID" value="KGR82203.1"/>
    <property type="molecule type" value="Genomic_DNA"/>
</dbReference>
<dbReference type="GO" id="GO:0016747">
    <property type="term" value="F:acyltransferase activity, transferring groups other than amino-acyl groups"/>
    <property type="evidence" value="ECO:0007669"/>
    <property type="project" value="InterPro"/>
</dbReference>
<sequence>MYTVREVTIRPITKNDLPRLWELIYKDEQPEWKKWDAPYYPHQAMSYEDFLPQGEKWIGLENFWVIEVKNIVRGIVSYYWEHEYSKWLEIGIVFHEAGTWGKGLGTTALRLWIDHLFATMPLVRVGFSTWSGNERMMRVGEKLGMQLEARIRKARYYDGQYYDSIRMGVLREEWEKNIIQAQS</sequence>
<protein>
    <submittedName>
        <fullName evidence="2">GCN5 family acetyltransferase</fullName>
    </submittedName>
</protein>
<dbReference type="Proteomes" id="UP000030437">
    <property type="component" value="Unassembled WGS sequence"/>
</dbReference>
<comment type="caution">
    <text evidence="2">The sequence shown here is derived from an EMBL/GenBank/DDBJ whole genome shotgun (WGS) entry which is preliminary data.</text>
</comment>
<accession>A0A0A3IH97</accession>
<organism evidence="2 3">
    <name type="scientific">Lysinibacillus odysseyi 34hs-1 = NBRC 100172</name>
    <dbReference type="NCBI Taxonomy" id="1220589"/>
    <lineage>
        <taxon>Bacteria</taxon>
        <taxon>Bacillati</taxon>
        <taxon>Bacillota</taxon>
        <taxon>Bacilli</taxon>
        <taxon>Bacillales</taxon>
        <taxon>Bacillaceae</taxon>
        <taxon>Lysinibacillus</taxon>
    </lineage>
</organism>